<keyword evidence="4" id="KW-1185">Reference proteome</keyword>
<gene>
    <name evidence="3" type="ORF">JOF55_001152</name>
</gene>
<dbReference type="EMBL" id="JAVDXW010000001">
    <property type="protein sequence ID" value="MDR7300971.1"/>
    <property type="molecule type" value="Genomic_DNA"/>
</dbReference>
<feature type="transmembrane region" description="Helical" evidence="2">
    <location>
        <begin position="61"/>
        <end position="80"/>
    </location>
</feature>
<feature type="transmembrane region" description="Helical" evidence="2">
    <location>
        <begin position="110"/>
        <end position="129"/>
    </location>
</feature>
<sequence length="165" mass="17806">MASGHAGRKRVRTAWRSFRRWRRTRPFWAGVFTLLSALLLLYPPYASLEFGAVVITLKTLGGLSALVIGTVMIICAVSFWTRPRFRLASGIVTLLLAVVAIVTVNLGSMFLGTLLGIIGAALGLAWSPAPEQPRSPRRTVGHAQAGTRTGRMPAHQAGSVRGGWE</sequence>
<name>A0AAE4CL41_9ACTN</name>
<reference evidence="3" key="1">
    <citation type="submission" date="2023-07" db="EMBL/GenBank/DDBJ databases">
        <title>Sequencing the genomes of 1000 actinobacteria strains.</title>
        <authorList>
            <person name="Klenk H.-P."/>
        </authorList>
    </citation>
    <scope>NUCLEOTIDE SEQUENCE</scope>
    <source>
        <strain evidence="3">DSM 45977</strain>
    </source>
</reference>
<evidence type="ECO:0000256" key="2">
    <source>
        <dbReference type="SAM" id="Phobius"/>
    </source>
</evidence>
<feature type="region of interest" description="Disordered" evidence="1">
    <location>
        <begin position="129"/>
        <end position="165"/>
    </location>
</feature>
<dbReference type="AlphaFoldDB" id="A0AAE4CL41"/>
<comment type="caution">
    <text evidence="3">The sequence shown here is derived from an EMBL/GenBank/DDBJ whole genome shotgun (WGS) entry which is preliminary data.</text>
</comment>
<evidence type="ECO:0000256" key="1">
    <source>
        <dbReference type="SAM" id="MobiDB-lite"/>
    </source>
</evidence>
<proteinExistence type="predicted"/>
<organism evidence="3 4">
    <name type="scientific">Haloactinomyces albus</name>
    <dbReference type="NCBI Taxonomy" id="1352928"/>
    <lineage>
        <taxon>Bacteria</taxon>
        <taxon>Bacillati</taxon>
        <taxon>Actinomycetota</taxon>
        <taxon>Actinomycetes</taxon>
        <taxon>Actinopolysporales</taxon>
        <taxon>Actinopolysporaceae</taxon>
        <taxon>Haloactinomyces</taxon>
    </lineage>
</organism>
<protein>
    <submittedName>
        <fullName evidence="3">Membrane protein</fullName>
    </submittedName>
</protein>
<dbReference type="Proteomes" id="UP001180845">
    <property type="component" value="Unassembled WGS sequence"/>
</dbReference>
<accession>A0AAE4CL41</accession>
<keyword evidence="2" id="KW-0812">Transmembrane</keyword>
<dbReference type="RefSeq" id="WP_310270608.1">
    <property type="nucleotide sequence ID" value="NZ_JAVDXW010000001.1"/>
</dbReference>
<keyword evidence="2" id="KW-0472">Membrane</keyword>
<feature type="transmembrane region" description="Helical" evidence="2">
    <location>
        <begin position="87"/>
        <end position="104"/>
    </location>
</feature>
<keyword evidence="2" id="KW-1133">Transmembrane helix</keyword>
<dbReference type="Pfam" id="PF19609">
    <property type="entry name" value="DUF6114"/>
    <property type="match status" value="1"/>
</dbReference>
<evidence type="ECO:0000313" key="4">
    <source>
        <dbReference type="Proteomes" id="UP001180845"/>
    </source>
</evidence>
<dbReference type="InterPro" id="IPR046096">
    <property type="entry name" value="DUF6114"/>
</dbReference>
<evidence type="ECO:0000313" key="3">
    <source>
        <dbReference type="EMBL" id="MDR7300971.1"/>
    </source>
</evidence>